<evidence type="ECO:0000313" key="11">
    <source>
        <dbReference type="EMBL" id="MCZ0730848.1"/>
    </source>
</evidence>
<evidence type="ECO:0000259" key="10">
    <source>
        <dbReference type="PROSITE" id="PS50011"/>
    </source>
</evidence>
<feature type="compositionally biased region" description="Pro residues" evidence="8">
    <location>
        <begin position="360"/>
        <end position="371"/>
    </location>
</feature>
<gene>
    <name evidence="11" type="ORF">OY187_22605</name>
</gene>
<keyword evidence="9" id="KW-0472">Membrane</keyword>
<keyword evidence="9" id="KW-0812">Transmembrane</keyword>
<keyword evidence="4 7" id="KW-0547">Nucleotide-binding</keyword>
<dbReference type="PROSITE" id="PS50011">
    <property type="entry name" value="PROTEIN_KINASE_DOM"/>
    <property type="match status" value="1"/>
</dbReference>
<feature type="region of interest" description="Disordered" evidence="8">
    <location>
        <begin position="297"/>
        <end position="383"/>
    </location>
</feature>
<feature type="compositionally biased region" description="Low complexity" evidence="8">
    <location>
        <begin position="417"/>
        <end position="434"/>
    </location>
</feature>
<feature type="transmembrane region" description="Helical" evidence="9">
    <location>
        <begin position="389"/>
        <end position="411"/>
    </location>
</feature>
<dbReference type="SMART" id="SM00220">
    <property type="entry name" value="S_TKc"/>
    <property type="match status" value="1"/>
</dbReference>
<keyword evidence="12" id="KW-1185">Reference proteome</keyword>
<reference evidence="11" key="1">
    <citation type="submission" date="2022-12" db="EMBL/GenBank/DDBJ databases">
        <title>Whole genome sequence of Mycolicibacterium iranicum strain SBH312.</title>
        <authorList>
            <person name="Jani J."/>
            <person name="Arifin Mustapha Z."/>
            <person name="Ahmed K."/>
            <person name="Kai Ling C."/>
        </authorList>
    </citation>
    <scope>NUCLEOTIDE SEQUENCE</scope>
    <source>
        <strain evidence="11">SBH312</strain>
    </source>
</reference>
<dbReference type="PANTHER" id="PTHR43289">
    <property type="entry name" value="MITOGEN-ACTIVATED PROTEIN KINASE KINASE KINASE 20-RELATED"/>
    <property type="match status" value="1"/>
</dbReference>
<feature type="compositionally biased region" description="Low complexity" evidence="8">
    <location>
        <begin position="307"/>
        <end position="322"/>
    </location>
</feature>
<dbReference type="InterPro" id="IPR017441">
    <property type="entry name" value="Protein_kinase_ATP_BS"/>
</dbReference>
<keyword evidence="6 7" id="KW-0067">ATP-binding</keyword>
<dbReference type="RefSeq" id="WP_268787294.1">
    <property type="nucleotide sequence ID" value="NZ_JAPQYE010000012.1"/>
</dbReference>
<protein>
    <recommendedName>
        <fullName evidence="1">non-specific serine/threonine protein kinase</fullName>
        <ecNumber evidence="1">2.7.11.1</ecNumber>
    </recommendedName>
</protein>
<feature type="binding site" evidence="7">
    <location>
        <position position="46"/>
    </location>
    <ligand>
        <name>ATP</name>
        <dbReference type="ChEBI" id="CHEBI:30616"/>
    </ligand>
</feature>
<dbReference type="Pfam" id="PF00069">
    <property type="entry name" value="Pkinase"/>
    <property type="match status" value="1"/>
</dbReference>
<dbReference type="PROSITE" id="PS00108">
    <property type="entry name" value="PROTEIN_KINASE_ST"/>
    <property type="match status" value="1"/>
</dbReference>
<dbReference type="Gene3D" id="3.30.200.20">
    <property type="entry name" value="Phosphorylase Kinase, domain 1"/>
    <property type="match status" value="1"/>
</dbReference>
<evidence type="ECO:0000256" key="8">
    <source>
        <dbReference type="SAM" id="MobiDB-lite"/>
    </source>
</evidence>
<dbReference type="SUPFAM" id="SSF56112">
    <property type="entry name" value="Protein kinase-like (PK-like)"/>
    <property type="match status" value="1"/>
</dbReference>
<evidence type="ECO:0000256" key="1">
    <source>
        <dbReference type="ARBA" id="ARBA00012513"/>
    </source>
</evidence>
<organism evidence="11 12">
    <name type="scientific">Mycolicibacterium iranicum</name>
    <name type="common">Mycobacterium iranicum</name>
    <dbReference type="NCBI Taxonomy" id="912594"/>
    <lineage>
        <taxon>Bacteria</taxon>
        <taxon>Bacillati</taxon>
        <taxon>Actinomycetota</taxon>
        <taxon>Actinomycetes</taxon>
        <taxon>Mycobacteriales</taxon>
        <taxon>Mycobacteriaceae</taxon>
        <taxon>Mycolicibacterium</taxon>
    </lineage>
</organism>
<evidence type="ECO:0000256" key="9">
    <source>
        <dbReference type="SAM" id="Phobius"/>
    </source>
</evidence>
<keyword evidence="2" id="KW-0723">Serine/threonine-protein kinase</keyword>
<dbReference type="InterPro" id="IPR000719">
    <property type="entry name" value="Prot_kinase_dom"/>
</dbReference>
<dbReference type="EMBL" id="JAPQYE010000012">
    <property type="protein sequence ID" value="MCZ0730848.1"/>
    <property type="molecule type" value="Genomic_DNA"/>
</dbReference>
<dbReference type="InterPro" id="IPR008271">
    <property type="entry name" value="Ser/Thr_kinase_AS"/>
</dbReference>
<dbReference type="Gene3D" id="1.10.510.10">
    <property type="entry name" value="Transferase(Phosphotransferase) domain 1"/>
    <property type="match status" value="1"/>
</dbReference>
<feature type="region of interest" description="Disordered" evidence="8">
    <location>
        <begin position="414"/>
        <end position="452"/>
    </location>
</feature>
<sequence length="590" mass="61700">MTDPQQGSRVGSQVGPYRLQRLLGKGGMGEVYEAHDTVKDRVVALKLLPEGASHDPVFRKRLQREAHAAGRLQEPHVVPIHDYGEVDGLLFVDMRMIDGTDLRKVLKEQGAMTPARATAIVKQIASALDAAHQAGIMHRDVKPENILITRDDFAYLVDFGIANAATDETLTELGTAVGTYAYMAPERFTAGEVTHRADVYALTCVLHECLTGAQPFQGDSVSVVITAHLNQPAPRPSQLRPGIPAALDEVVARGMAKEPEHRYASAGEMAKAATEALTHAEQDQAAAILQRSQAATMTAPLPPPANGAPTPGSFQAPSGFAATPPPPPPPPPSGGMPGYGGATPPPPPPSAPAYAGGYQTPPPPPGPPPGWTTPAPSGGGSGGSKGPMIALLAGAAVIVLVLAALGIWLIARDDDSSSVASSTTSSAAPTTSSREPTRRTRTSTTTPPPTESYDQQLMALLAPGHDSSNCQPVTPPAASALATVDCEQNTNPNGPAFTRYSLFADKPALDAAFQAAIDVNSELLECPGSGTGSPTTWHYTETPDQVAGQIACGTYNNNPDVVWTKDESLLLADAQGPSLEDLHNWWLEFG</sequence>
<dbReference type="CDD" id="cd14014">
    <property type="entry name" value="STKc_PknB_like"/>
    <property type="match status" value="1"/>
</dbReference>
<evidence type="ECO:0000256" key="6">
    <source>
        <dbReference type="ARBA" id="ARBA00022840"/>
    </source>
</evidence>
<comment type="caution">
    <text evidence="11">The sequence shown here is derived from an EMBL/GenBank/DDBJ whole genome shotgun (WGS) entry which is preliminary data.</text>
</comment>
<evidence type="ECO:0000256" key="3">
    <source>
        <dbReference type="ARBA" id="ARBA00022679"/>
    </source>
</evidence>
<dbReference type="GO" id="GO:0016301">
    <property type="term" value="F:kinase activity"/>
    <property type="evidence" value="ECO:0007669"/>
    <property type="project" value="UniProtKB-KW"/>
</dbReference>
<keyword evidence="3" id="KW-0808">Transferase</keyword>
<evidence type="ECO:0000256" key="7">
    <source>
        <dbReference type="PROSITE-ProRule" id="PRU10141"/>
    </source>
</evidence>
<feature type="compositionally biased region" description="Pro residues" evidence="8">
    <location>
        <begin position="323"/>
        <end position="334"/>
    </location>
</feature>
<feature type="domain" description="Protein kinase" evidence="10">
    <location>
        <begin position="17"/>
        <end position="277"/>
    </location>
</feature>
<evidence type="ECO:0000256" key="4">
    <source>
        <dbReference type="ARBA" id="ARBA00022741"/>
    </source>
</evidence>
<dbReference type="PANTHER" id="PTHR43289:SF6">
    <property type="entry name" value="SERINE_THREONINE-PROTEIN KINASE NEKL-3"/>
    <property type="match status" value="1"/>
</dbReference>
<evidence type="ECO:0000313" key="12">
    <source>
        <dbReference type="Proteomes" id="UP001084650"/>
    </source>
</evidence>
<evidence type="ECO:0000256" key="2">
    <source>
        <dbReference type="ARBA" id="ARBA00022527"/>
    </source>
</evidence>
<dbReference type="InterPro" id="IPR011009">
    <property type="entry name" value="Kinase-like_dom_sf"/>
</dbReference>
<keyword evidence="9" id="KW-1133">Transmembrane helix</keyword>
<keyword evidence="5 11" id="KW-0418">Kinase</keyword>
<dbReference type="EC" id="2.7.11.1" evidence="1"/>
<dbReference type="Proteomes" id="UP001084650">
    <property type="component" value="Unassembled WGS sequence"/>
</dbReference>
<accession>A0ABT4HLJ2</accession>
<proteinExistence type="predicted"/>
<name>A0ABT4HLJ2_MYCIR</name>
<evidence type="ECO:0000256" key="5">
    <source>
        <dbReference type="ARBA" id="ARBA00022777"/>
    </source>
</evidence>
<dbReference type="PROSITE" id="PS00107">
    <property type="entry name" value="PROTEIN_KINASE_ATP"/>
    <property type="match status" value="1"/>
</dbReference>